<dbReference type="GO" id="GO:0008104">
    <property type="term" value="P:intracellular protein localization"/>
    <property type="evidence" value="ECO:0007669"/>
    <property type="project" value="TreeGrafter"/>
</dbReference>
<dbReference type="GO" id="GO:0006887">
    <property type="term" value="P:exocytosis"/>
    <property type="evidence" value="ECO:0007669"/>
    <property type="project" value="InterPro"/>
</dbReference>
<reference evidence="2 3" key="1">
    <citation type="journal article" date="2021" name="Commun. Biol.">
        <title>The genome of Shorea leprosula (Dipterocarpaceae) highlights the ecological relevance of drought in aseasonal tropical rainforests.</title>
        <authorList>
            <person name="Ng K.K.S."/>
            <person name="Kobayashi M.J."/>
            <person name="Fawcett J.A."/>
            <person name="Hatakeyama M."/>
            <person name="Paape T."/>
            <person name="Ng C.H."/>
            <person name="Ang C.C."/>
            <person name="Tnah L.H."/>
            <person name="Lee C.T."/>
            <person name="Nishiyama T."/>
            <person name="Sese J."/>
            <person name="O'Brien M.J."/>
            <person name="Copetti D."/>
            <person name="Mohd Noor M.I."/>
            <person name="Ong R.C."/>
            <person name="Putra M."/>
            <person name="Sireger I.Z."/>
            <person name="Indrioko S."/>
            <person name="Kosugi Y."/>
            <person name="Izuno A."/>
            <person name="Isagi Y."/>
            <person name="Lee S.L."/>
            <person name="Shimizu K.K."/>
        </authorList>
    </citation>
    <scope>NUCLEOTIDE SEQUENCE [LARGE SCALE GENOMIC DNA]</scope>
    <source>
        <strain evidence="2">214</strain>
    </source>
</reference>
<gene>
    <name evidence="2" type="ORF">SLEP1_g14305</name>
</gene>
<sequence>MTGKGIKHPCSELIEIKAESDEDFYRNIFSNYSAFNRVFNEVQGMKNKLMLLRTQLSTQNKLVNDLLDGIMHLKVMSEETIESIILESEATDEPTSPSRWESHIDNLSETLDILLLENRIDEAICLYPSLKWRMKIFKGCSVIRSARLTC</sequence>
<organism evidence="2 3">
    <name type="scientific">Rubroshorea leprosula</name>
    <dbReference type="NCBI Taxonomy" id="152421"/>
    <lineage>
        <taxon>Eukaryota</taxon>
        <taxon>Viridiplantae</taxon>
        <taxon>Streptophyta</taxon>
        <taxon>Embryophyta</taxon>
        <taxon>Tracheophyta</taxon>
        <taxon>Spermatophyta</taxon>
        <taxon>Magnoliopsida</taxon>
        <taxon>eudicotyledons</taxon>
        <taxon>Gunneridae</taxon>
        <taxon>Pentapetalae</taxon>
        <taxon>rosids</taxon>
        <taxon>malvids</taxon>
        <taxon>Malvales</taxon>
        <taxon>Dipterocarpaceae</taxon>
        <taxon>Rubroshorea</taxon>
    </lineage>
</organism>
<keyword evidence="3" id="KW-1185">Reference proteome</keyword>
<evidence type="ECO:0000313" key="3">
    <source>
        <dbReference type="Proteomes" id="UP001054252"/>
    </source>
</evidence>
<keyword evidence="1" id="KW-0813">Transport</keyword>
<dbReference type="Proteomes" id="UP001054252">
    <property type="component" value="Unassembled WGS sequence"/>
</dbReference>
<dbReference type="GO" id="GO:0000145">
    <property type="term" value="C:exocyst"/>
    <property type="evidence" value="ECO:0007669"/>
    <property type="project" value="InterPro"/>
</dbReference>
<evidence type="ECO:0000313" key="2">
    <source>
        <dbReference type="EMBL" id="GKV01776.1"/>
    </source>
</evidence>
<evidence type="ECO:0000256" key="1">
    <source>
        <dbReference type="ARBA" id="ARBA00022448"/>
    </source>
</evidence>
<proteinExistence type="predicted"/>
<protein>
    <submittedName>
        <fullName evidence="2">Uncharacterized protein</fullName>
    </submittedName>
</protein>
<dbReference type="AlphaFoldDB" id="A0AAV5IIK2"/>
<comment type="caution">
    <text evidence="2">The sequence shown here is derived from an EMBL/GenBank/DDBJ whole genome shotgun (WGS) entry which is preliminary data.</text>
</comment>
<dbReference type="PANTHER" id="PTHR21426:SF13">
    <property type="entry name" value="OS08G0566700 PROTEIN"/>
    <property type="match status" value="1"/>
</dbReference>
<dbReference type="EMBL" id="BPVZ01000017">
    <property type="protein sequence ID" value="GKV01776.1"/>
    <property type="molecule type" value="Genomic_DNA"/>
</dbReference>
<name>A0AAV5IIK2_9ROSI</name>
<dbReference type="GO" id="GO:0006893">
    <property type="term" value="P:Golgi to plasma membrane transport"/>
    <property type="evidence" value="ECO:0007669"/>
    <property type="project" value="TreeGrafter"/>
</dbReference>
<dbReference type="PANTHER" id="PTHR21426">
    <property type="entry name" value="EXOCYST COMPLEX COMPONENT 8"/>
    <property type="match status" value="1"/>
</dbReference>
<accession>A0AAV5IIK2</accession>
<dbReference type="InterPro" id="IPR033961">
    <property type="entry name" value="Exo84"/>
</dbReference>